<dbReference type="Gene3D" id="2.60.20.10">
    <property type="entry name" value="Crystallins"/>
    <property type="match status" value="2"/>
</dbReference>
<name>A0A0K2VIQ3_LEPSM</name>
<feature type="domain" description="Beta/gamma crystallin 'Greek key'" evidence="3">
    <location>
        <begin position="39"/>
        <end position="123"/>
    </location>
</feature>
<keyword evidence="2" id="KW-0677">Repeat</keyword>
<dbReference type="EMBL" id="HACA01032973">
    <property type="protein sequence ID" value="CDW50334.1"/>
    <property type="molecule type" value="Transcribed_RNA"/>
</dbReference>
<evidence type="ECO:0000256" key="1">
    <source>
        <dbReference type="ARBA" id="ARBA00009646"/>
    </source>
</evidence>
<dbReference type="SUPFAM" id="SSF49695">
    <property type="entry name" value="gamma-Crystallin-like"/>
    <property type="match status" value="1"/>
</dbReference>
<dbReference type="AlphaFoldDB" id="A0A0K2VIQ3"/>
<protein>
    <recommendedName>
        <fullName evidence="3">Beta/gamma crystallin 'Greek key' domain-containing protein</fullName>
    </recommendedName>
</protein>
<evidence type="ECO:0000256" key="2">
    <source>
        <dbReference type="ARBA" id="ARBA00022737"/>
    </source>
</evidence>
<dbReference type="SMART" id="SM00247">
    <property type="entry name" value="XTALbg"/>
    <property type="match status" value="2"/>
</dbReference>
<dbReference type="Pfam" id="PF00030">
    <property type="entry name" value="Crystall"/>
    <property type="match status" value="1"/>
</dbReference>
<dbReference type="InterPro" id="IPR011024">
    <property type="entry name" value="G_crystallin-like"/>
</dbReference>
<evidence type="ECO:0000313" key="4">
    <source>
        <dbReference type="EMBL" id="CDW50334.1"/>
    </source>
</evidence>
<dbReference type="OrthoDB" id="6381640at2759"/>
<evidence type="ECO:0000259" key="3">
    <source>
        <dbReference type="SMART" id="SM00247"/>
    </source>
</evidence>
<reference evidence="4" key="1">
    <citation type="submission" date="2014-05" db="EMBL/GenBank/DDBJ databases">
        <authorList>
            <person name="Chronopoulou M."/>
        </authorList>
    </citation>
    <scope>NUCLEOTIDE SEQUENCE</scope>
    <source>
        <tissue evidence="4">Whole organism</tissue>
    </source>
</reference>
<sequence length="245" mass="27339">MKKKSYTTIPSIDKMKVLLSLTLLFGISLGALDKGNNLNIKLYSETNLRGISKDIYSYEEDMQLIGFNNKAKSAIVNGIWLLYEETNFNRGKYNKMVSYTWGKNNKINNLGGINGKVSSIRYSGVEDLNANTLNFYEGPGFMGIEQYVYKDAPKLKYDNFGKSIIISGCKPWTLYEKANFAGKRICVYPASLTSPCKPGFFETPTAFGNFGNVVSSARLGCFSKSSFVAKPFIEGESKSIHLFDN</sequence>
<dbReference type="InterPro" id="IPR001064">
    <property type="entry name" value="Beta/gamma_crystallin"/>
</dbReference>
<proteinExistence type="inferred from homology"/>
<accession>A0A0K2VIQ3</accession>
<comment type="similarity">
    <text evidence="1">Belongs to the beta/gamma-crystallin family.</text>
</comment>
<feature type="domain" description="Beta/gamma crystallin 'Greek key'" evidence="3">
    <location>
        <begin position="132"/>
        <end position="220"/>
    </location>
</feature>
<organism evidence="4">
    <name type="scientific">Lepeophtheirus salmonis</name>
    <name type="common">Salmon louse</name>
    <name type="synonym">Caligus salmonis</name>
    <dbReference type="NCBI Taxonomy" id="72036"/>
    <lineage>
        <taxon>Eukaryota</taxon>
        <taxon>Metazoa</taxon>
        <taxon>Ecdysozoa</taxon>
        <taxon>Arthropoda</taxon>
        <taxon>Crustacea</taxon>
        <taxon>Multicrustacea</taxon>
        <taxon>Hexanauplia</taxon>
        <taxon>Copepoda</taxon>
        <taxon>Siphonostomatoida</taxon>
        <taxon>Caligidae</taxon>
        <taxon>Lepeophtheirus</taxon>
    </lineage>
</organism>